<keyword evidence="2" id="KW-1133">Transmembrane helix</keyword>
<dbReference type="Proteomes" id="UP001139336">
    <property type="component" value="Unassembled WGS sequence"/>
</dbReference>
<feature type="region of interest" description="Disordered" evidence="1">
    <location>
        <begin position="1"/>
        <end position="89"/>
    </location>
</feature>
<proteinExistence type="predicted"/>
<evidence type="ECO:0000313" key="4">
    <source>
        <dbReference type="Proteomes" id="UP001139336"/>
    </source>
</evidence>
<comment type="caution">
    <text evidence="3">The sequence shown here is derived from an EMBL/GenBank/DDBJ whole genome shotgun (WGS) entry which is preliminary data.</text>
</comment>
<name>A0A9X1QR22_9CORY</name>
<keyword evidence="2" id="KW-0812">Transmembrane</keyword>
<feature type="compositionally biased region" description="Polar residues" evidence="1">
    <location>
        <begin position="247"/>
        <end position="258"/>
    </location>
</feature>
<gene>
    <name evidence="3" type="ORF">L1O03_03675</name>
</gene>
<feature type="region of interest" description="Disordered" evidence="1">
    <location>
        <begin position="242"/>
        <end position="289"/>
    </location>
</feature>
<feature type="compositionally biased region" description="Polar residues" evidence="1">
    <location>
        <begin position="42"/>
        <end position="60"/>
    </location>
</feature>
<dbReference type="AlphaFoldDB" id="A0A9X1QR22"/>
<evidence type="ECO:0000313" key="3">
    <source>
        <dbReference type="EMBL" id="MCF4006278.1"/>
    </source>
</evidence>
<evidence type="ECO:0008006" key="5">
    <source>
        <dbReference type="Google" id="ProtNLM"/>
    </source>
</evidence>
<dbReference type="EMBL" id="JAKGSI010000002">
    <property type="protein sequence ID" value="MCF4006278.1"/>
    <property type="molecule type" value="Genomic_DNA"/>
</dbReference>
<organism evidence="3 4">
    <name type="scientific">Corynebacterium uropygiale</name>
    <dbReference type="NCBI Taxonomy" id="1775911"/>
    <lineage>
        <taxon>Bacteria</taxon>
        <taxon>Bacillati</taxon>
        <taxon>Actinomycetota</taxon>
        <taxon>Actinomycetes</taxon>
        <taxon>Mycobacteriales</taxon>
        <taxon>Corynebacteriaceae</taxon>
        <taxon>Corynebacterium</taxon>
    </lineage>
</organism>
<accession>A0A9X1QR22</accession>
<keyword evidence="4" id="KW-1185">Reference proteome</keyword>
<protein>
    <recommendedName>
        <fullName evidence="5">Cell division protein FtsL</fullName>
    </recommendedName>
</protein>
<evidence type="ECO:0000256" key="2">
    <source>
        <dbReference type="SAM" id="Phobius"/>
    </source>
</evidence>
<reference evidence="3" key="1">
    <citation type="submission" date="2022-01" db="EMBL/GenBank/DDBJ databases">
        <title>Corynebacterium sp. nov isolated from isolated from the feces of the greater white-fronted geese (Anser albifrons) at Poyang Lake, PR China.</title>
        <authorList>
            <person name="Liu Q."/>
        </authorList>
    </citation>
    <scope>NUCLEOTIDE SEQUENCE</scope>
    <source>
        <strain evidence="3">JCM 32435</strain>
    </source>
</reference>
<feature type="compositionally biased region" description="Basic and acidic residues" evidence="1">
    <location>
        <begin position="1"/>
        <end position="22"/>
    </location>
</feature>
<keyword evidence="2" id="KW-0472">Membrane</keyword>
<dbReference type="RefSeq" id="WP_236118093.1">
    <property type="nucleotide sequence ID" value="NZ_JAKGSI010000002.1"/>
</dbReference>
<feature type="transmembrane region" description="Helical" evidence="2">
    <location>
        <begin position="108"/>
        <end position="129"/>
    </location>
</feature>
<feature type="compositionally biased region" description="Low complexity" evidence="1">
    <location>
        <begin position="259"/>
        <end position="279"/>
    </location>
</feature>
<evidence type="ECO:0000256" key="1">
    <source>
        <dbReference type="SAM" id="MobiDB-lite"/>
    </source>
</evidence>
<sequence length="289" mass="31629">MTTRSDRFSRGRARAREREHAASRPGRSVRTAERRHVPTARPVTTPSRSRTGTRNWSTGTAFAPRPQKPATGLPRREETRRRQGRLGSRQVVSVRGRRIGSVRVTHRWVKIAGLIVTMLLGGIALAMYLSGVTTQQAFEMQQLTSQESQLENQLETLHRDLADKSSASELARRAQEMNMVVPVQPTVMGPDENGALVEQRPGDATTRPVIDINAETSSQHTASSNPADTRNMADRLAAVPHGERLPSQGQNTPAQTVDPQAQAPGDAQAAAPAPSQNQPGRTPYPPRQQ</sequence>